<dbReference type="AlphaFoldDB" id="A0A3M0I3Z4"/>
<comment type="caution">
    <text evidence="3">The sequence shown here is derived from an EMBL/GenBank/DDBJ whole genome shotgun (WGS) entry which is preliminary data.</text>
</comment>
<dbReference type="Pfam" id="PF00857">
    <property type="entry name" value="Isochorismatase"/>
    <property type="match status" value="1"/>
</dbReference>
<dbReference type="InterPro" id="IPR000868">
    <property type="entry name" value="Isochorismatase-like_dom"/>
</dbReference>
<dbReference type="Proteomes" id="UP000270471">
    <property type="component" value="Unassembled WGS sequence"/>
</dbReference>
<dbReference type="EMBL" id="PENI01000030">
    <property type="protein sequence ID" value="RMB81503.1"/>
    <property type="molecule type" value="Genomic_DNA"/>
</dbReference>
<feature type="domain" description="Isochorismatase-like" evidence="2">
    <location>
        <begin position="8"/>
        <end position="176"/>
    </location>
</feature>
<evidence type="ECO:0000313" key="3">
    <source>
        <dbReference type="EMBL" id="RMB81503.1"/>
    </source>
</evidence>
<accession>A0A3M0I3Z4</accession>
<dbReference type="CDD" id="cd00431">
    <property type="entry name" value="cysteine_hydrolases"/>
    <property type="match status" value="1"/>
</dbReference>
<evidence type="ECO:0000259" key="2">
    <source>
        <dbReference type="Pfam" id="PF00857"/>
    </source>
</evidence>
<evidence type="ECO:0000256" key="1">
    <source>
        <dbReference type="ARBA" id="ARBA00022801"/>
    </source>
</evidence>
<dbReference type="InterPro" id="IPR036380">
    <property type="entry name" value="Isochorismatase-like_sf"/>
</dbReference>
<name>A0A3M0I3Z4_9ACTN</name>
<dbReference type="PANTHER" id="PTHR43540:SF6">
    <property type="entry name" value="ISOCHORISMATASE-LIKE DOMAIN-CONTAINING PROTEIN"/>
    <property type="match status" value="1"/>
</dbReference>
<dbReference type="GO" id="GO:0008908">
    <property type="term" value="F:isochorismatase activity"/>
    <property type="evidence" value="ECO:0007669"/>
    <property type="project" value="InterPro"/>
</dbReference>
<keyword evidence="4" id="KW-1185">Reference proteome</keyword>
<reference evidence="3 4" key="1">
    <citation type="submission" date="2017-11" db="EMBL/GenBank/DDBJ databases">
        <title>Draft genome of actinobacteria isolated from guarana (Paullinia cupana (Mart.) Ducke.</title>
        <authorList>
            <person name="Siqueira K.A."/>
            <person name="Liotti R.G."/>
            <person name="Mendes T.A.O."/>
            <person name="Soares M.A."/>
        </authorList>
    </citation>
    <scope>NUCLEOTIDE SEQUENCE [LARGE SCALE GENOMIC DNA]</scope>
    <source>
        <strain evidence="3 4">193</strain>
    </source>
</reference>
<dbReference type="RefSeq" id="WP_121893697.1">
    <property type="nucleotide sequence ID" value="NZ_PENI01000030.1"/>
</dbReference>
<dbReference type="InterPro" id="IPR050272">
    <property type="entry name" value="Isochorismatase-like_hydrls"/>
</dbReference>
<keyword evidence="1 3" id="KW-0378">Hydrolase</keyword>
<protein>
    <submittedName>
        <fullName evidence="3">Cysteine hydrolase</fullName>
    </submittedName>
</protein>
<dbReference type="PANTHER" id="PTHR43540">
    <property type="entry name" value="PEROXYUREIDOACRYLATE/UREIDOACRYLATE AMIDOHYDROLASE-RELATED"/>
    <property type="match status" value="1"/>
</dbReference>
<dbReference type="Gene3D" id="3.40.50.850">
    <property type="entry name" value="Isochorismatase-like"/>
    <property type="match status" value="1"/>
</dbReference>
<organism evidence="3 4">
    <name type="scientific">Streptomyces shenzhenensis</name>
    <dbReference type="NCBI Taxonomy" id="943815"/>
    <lineage>
        <taxon>Bacteria</taxon>
        <taxon>Bacillati</taxon>
        <taxon>Actinomycetota</taxon>
        <taxon>Actinomycetes</taxon>
        <taxon>Kitasatosporales</taxon>
        <taxon>Streptomycetaceae</taxon>
        <taxon>Streptomyces</taxon>
    </lineage>
</organism>
<proteinExistence type="predicted"/>
<gene>
    <name evidence="3" type="ORF">CTZ28_34430</name>
</gene>
<dbReference type="PRINTS" id="PR01398">
    <property type="entry name" value="ISCHRISMTASE"/>
</dbReference>
<dbReference type="SUPFAM" id="SSF52499">
    <property type="entry name" value="Isochorismatase-like hydrolases"/>
    <property type="match status" value="1"/>
</dbReference>
<sequence>MNAAGNVVLIVVDIQGGDVEASAARTEIPHMDGRAERAPKVRELIARTREQGIPVVWIQEVHKPNLVDIGRELDGAEGPHCIEGRPETELSRGLEPRPDEFLIRKRRYSAFFGTELEIVLKAYRAETVILIGGLTDVCVHYTAVDAHQHDYRVRVVTDCVGGSSREAHDAALRAIHYLQRDALVEQRDVLEWLATATPNPEVERADRTHLAGLSGLPERV</sequence>
<dbReference type="InterPro" id="IPR016291">
    <property type="entry name" value="Isochorismatase"/>
</dbReference>
<evidence type="ECO:0000313" key="4">
    <source>
        <dbReference type="Proteomes" id="UP000270471"/>
    </source>
</evidence>
<dbReference type="OrthoDB" id="9814140at2"/>